<protein>
    <recommendedName>
        <fullName evidence="4">Peptidase M13 N-terminal domain-containing protein</fullName>
    </recommendedName>
</protein>
<feature type="signal peptide" evidence="1">
    <location>
        <begin position="1"/>
        <end position="16"/>
    </location>
</feature>
<feature type="chain" id="PRO_5046892038" description="Peptidase M13 N-terminal domain-containing protein" evidence="1">
    <location>
        <begin position="17"/>
        <end position="261"/>
    </location>
</feature>
<evidence type="ECO:0000313" key="2">
    <source>
        <dbReference type="EMBL" id="KAK6753578.1"/>
    </source>
</evidence>
<dbReference type="EMBL" id="JAVFWL010000005">
    <property type="protein sequence ID" value="KAK6753578.1"/>
    <property type="molecule type" value="Genomic_DNA"/>
</dbReference>
<name>A0ABR1DTS1_NECAM</name>
<evidence type="ECO:0008006" key="4">
    <source>
        <dbReference type="Google" id="ProtNLM"/>
    </source>
</evidence>
<gene>
    <name evidence="2" type="primary">Necator_chrV.g17683</name>
    <name evidence="2" type="ORF">RB195_012893</name>
</gene>
<reference evidence="2 3" key="1">
    <citation type="submission" date="2023-08" db="EMBL/GenBank/DDBJ databases">
        <title>A Necator americanus chromosomal reference genome.</title>
        <authorList>
            <person name="Ilik V."/>
            <person name="Petrzelkova K.J."/>
            <person name="Pardy F."/>
            <person name="Fuh T."/>
            <person name="Niatou-Singa F.S."/>
            <person name="Gouil Q."/>
            <person name="Baker L."/>
            <person name="Ritchie M.E."/>
            <person name="Jex A.R."/>
            <person name="Gazzola D."/>
            <person name="Li H."/>
            <person name="Toshio Fujiwara R."/>
            <person name="Zhan B."/>
            <person name="Aroian R.V."/>
            <person name="Pafco B."/>
            <person name="Schwarz E.M."/>
        </authorList>
    </citation>
    <scope>NUCLEOTIDE SEQUENCE [LARGE SCALE GENOMIC DNA]</scope>
    <source>
        <strain evidence="2 3">Aroian</strain>
        <tissue evidence="2">Whole animal</tissue>
    </source>
</reference>
<accession>A0ABR1DTS1</accession>
<comment type="caution">
    <text evidence="2">The sequence shown here is derived from an EMBL/GenBank/DDBJ whole genome shotgun (WGS) entry which is preliminary data.</text>
</comment>
<sequence length="261" mass="30330">MFSVLITLSLIYESRSNPDPFVPKIFKETTDWFTSLRLDYNVEYLKMAIGKIERQEKGAVLAALKKLTDGKPFLKEVYSSTLDAMVYEGLDQSEGTMFDEKIVVSKMSCMHPGKMSKYMDLVRFDLTLTINALFEMVSLLQNRRLFMKTYLVGKDVLRASGMHSRSFKDYIKDDVRIIDYTLNGIKNVLKNNQSFGSTPEILSNLEDLVDPAMSKLIMYEVKETANKYRYIYETHLDLAHQYKEKIFESLAFFAHFLKQLF</sequence>
<evidence type="ECO:0000313" key="3">
    <source>
        <dbReference type="Proteomes" id="UP001303046"/>
    </source>
</evidence>
<evidence type="ECO:0000256" key="1">
    <source>
        <dbReference type="SAM" id="SignalP"/>
    </source>
</evidence>
<organism evidence="2 3">
    <name type="scientific">Necator americanus</name>
    <name type="common">Human hookworm</name>
    <dbReference type="NCBI Taxonomy" id="51031"/>
    <lineage>
        <taxon>Eukaryota</taxon>
        <taxon>Metazoa</taxon>
        <taxon>Ecdysozoa</taxon>
        <taxon>Nematoda</taxon>
        <taxon>Chromadorea</taxon>
        <taxon>Rhabditida</taxon>
        <taxon>Rhabditina</taxon>
        <taxon>Rhabditomorpha</taxon>
        <taxon>Strongyloidea</taxon>
        <taxon>Ancylostomatidae</taxon>
        <taxon>Bunostominae</taxon>
        <taxon>Necator</taxon>
    </lineage>
</organism>
<keyword evidence="1" id="KW-0732">Signal</keyword>
<proteinExistence type="predicted"/>
<keyword evidence="3" id="KW-1185">Reference proteome</keyword>
<dbReference type="Proteomes" id="UP001303046">
    <property type="component" value="Unassembled WGS sequence"/>
</dbReference>